<keyword evidence="2" id="KW-0813">Transport</keyword>
<dbReference type="Gene3D" id="3.40.50.1110">
    <property type="entry name" value="SGNH hydrolase"/>
    <property type="match status" value="1"/>
</dbReference>
<dbReference type="SUPFAM" id="SSF103473">
    <property type="entry name" value="MFS general substrate transporter"/>
    <property type="match status" value="1"/>
</dbReference>
<name>A0A8H5HMP4_9AGAR</name>
<comment type="caution">
    <text evidence="8">The sequence shown here is derived from an EMBL/GenBank/DDBJ whole genome shotgun (WGS) entry which is preliminary data.</text>
</comment>
<dbReference type="InterPro" id="IPR036259">
    <property type="entry name" value="MFS_trans_sf"/>
</dbReference>
<evidence type="ECO:0000313" key="8">
    <source>
        <dbReference type="EMBL" id="KAF5386296.1"/>
    </source>
</evidence>
<accession>A0A8H5HMP4</accession>
<feature type="transmembrane region" description="Helical" evidence="7">
    <location>
        <begin position="1089"/>
        <end position="1109"/>
    </location>
</feature>
<dbReference type="Pfam" id="PF00657">
    <property type="entry name" value="Lipase_GDSL"/>
    <property type="match status" value="1"/>
</dbReference>
<comment type="subcellular location">
    <subcellularLocation>
        <location evidence="1">Membrane</location>
        <topology evidence="1">Multi-pass membrane protein</topology>
    </subcellularLocation>
</comment>
<keyword evidence="5 7" id="KW-0472">Membrane</keyword>
<feature type="transmembrane region" description="Helical" evidence="7">
    <location>
        <begin position="553"/>
        <end position="573"/>
    </location>
</feature>
<feature type="region of interest" description="Disordered" evidence="6">
    <location>
        <begin position="776"/>
        <end position="797"/>
    </location>
</feature>
<evidence type="ECO:0000256" key="7">
    <source>
        <dbReference type="SAM" id="Phobius"/>
    </source>
</evidence>
<evidence type="ECO:0000256" key="4">
    <source>
        <dbReference type="ARBA" id="ARBA00022989"/>
    </source>
</evidence>
<dbReference type="InterPro" id="IPR036514">
    <property type="entry name" value="SGNH_hydro_sf"/>
</dbReference>
<dbReference type="EMBL" id="JAACJN010000037">
    <property type="protein sequence ID" value="KAF5386296.1"/>
    <property type="molecule type" value="Genomic_DNA"/>
</dbReference>
<feature type="transmembrane region" description="Helical" evidence="7">
    <location>
        <begin position="1055"/>
        <end position="1077"/>
    </location>
</feature>
<feature type="transmembrane region" description="Helical" evidence="7">
    <location>
        <begin position="450"/>
        <end position="478"/>
    </location>
</feature>
<dbReference type="PANTHER" id="PTHR23504">
    <property type="entry name" value="MAJOR FACILITATOR SUPERFAMILY DOMAIN-CONTAINING PROTEIN 10"/>
    <property type="match status" value="1"/>
</dbReference>
<evidence type="ECO:0000256" key="2">
    <source>
        <dbReference type="ARBA" id="ARBA00022448"/>
    </source>
</evidence>
<dbReference type="OrthoDB" id="10262656at2759"/>
<dbReference type="InterPro" id="IPR001087">
    <property type="entry name" value="GDSL"/>
</dbReference>
<dbReference type="Pfam" id="PF07690">
    <property type="entry name" value="MFS_1"/>
    <property type="match status" value="1"/>
</dbReference>
<evidence type="ECO:0000256" key="3">
    <source>
        <dbReference type="ARBA" id="ARBA00022692"/>
    </source>
</evidence>
<evidence type="ECO:0000313" key="9">
    <source>
        <dbReference type="Proteomes" id="UP000518752"/>
    </source>
</evidence>
<feature type="region of interest" description="Disordered" evidence="6">
    <location>
        <begin position="836"/>
        <end position="914"/>
    </location>
</feature>
<dbReference type="InterPro" id="IPR011701">
    <property type="entry name" value="MFS"/>
</dbReference>
<dbReference type="InterPro" id="IPR001958">
    <property type="entry name" value="Tet-R_TetA/multi-R_MdtG-like"/>
</dbReference>
<dbReference type="SUPFAM" id="SSF52266">
    <property type="entry name" value="SGNH hydrolase"/>
    <property type="match status" value="1"/>
</dbReference>
<gene>
    <name evidence="8" type="ORF">D9757_008603</name>
</gene>
<dbReference type="Proteomes" id="UP000518752">
    <property type="component" value="Unassembled WGS sequence"/>
</dbReference>
<dbReference type="Gene3D" id="1.20.1250.20">
    <property type="entry name" value="MFS general substrate transporter like domains"/>
    <property type="match status" value="1"/>
</dbReference>
<keyword evidence="3 7" id="KW-0812">Transmembrane</keyword>
<evidence type="ECO:0008006" key="10">
    <source>
        <dbReference type="Google" id="ProtNLM"/>
    </source>
</evidence>
<evidence type="ECO:0000256" key="1">
    <source>
        <dbReference type="ARBA" id="ARBA00004141"/>
    </source>
</evidence>
<feature type="compositionally biased region" description="Low complexity" evidence="6">
    <location>
        <begin position="902"/>
        <end position="914"/>
    </location>
</feature>
<dbReference type="PANTHER" id="PTHR23504:SF17">
    <property type="entry name" value="MAJOR FACILITATOR SUPERFAMILY (MFS) PROFILE DOMAIN-CONTAINING PROTEIN"/>
    <property type="match status" value="1"/>
</dbReference>
<dbReference type="GO" id="GO:0022857">
    <property type="term" value="F:transmembrane transporter activity"/>
    <property type="evidence" value="ECO:0007669"/>
    <property type="project" value="InterPro"/>
</dbReference>
<dbReference type="PRINTS" id="PR01035">
    <property type="entry name" value="TCRTETA"/>
</dbReference>
<dbReference type="GO" id="GO:0016020">
    <property type="term" value="C:membrane"/>
    <property type="evidence" value="ECO:0007669"/>
    <property type="project" value="UniProtKB-SubCell"/>
</dbReference>
<dbReference type="AlphaFoldDB" id="A0A8H5HMP4"/>
<reference evidence="8 9" key="1">
    <citation type="journal article" date="2020" name="ISME J.">
        <title>Uncovering the hidden diversity of litter-decomposition mechanisms in mushroom-forming fungi.</title>
        <authorList>
            <person name="Floudas D."/>
            <person name="Bentzer J."/>
            <person name="Ahren D."/>
            <person name="Johansson T."/>
            <person name="Persson P."/>
            <person name="Tunlid A."/>
        </authorList>
    </citation>
    <scope>NUCLEOTIDE SEQUENCE [LARGE SCALE GENOMIC DNA]</scope>
    <source>
        <strain evidence="8 9">CBS 406.79</strain>
    </source>
</reference>
<keyword evidence="4 7" id="KW-1133">Transmembrane helix</keyword>
<evidence type="ECO:0000256" key="6">
    <source>
        <dbReference type="SAM" id="MobiDB-lite"/>
    </source>
</evidence>
<dbReference type="GO" id="GO:0016788">
    <property type="term" value="F:hydrolase activity, acting on ester bonds"/>
    <property type="evidence" value="ECO:0007669"/>
    <property type="project" value="InterPro"/>
</dbReference>
<sequence length="1130" mass="123688">MRYEVQLRVYPVDKDTHINSRLREKIECMMLPLSQSLLVSLAVPILCLCYAPSLVVGKITDVVLFGDSFTDQSRAHSIANGSFPGKDYQEVFPPIDFAADGGVQWPWYLGLYGNYTIWNYAVGGAEFWFVQDHIDGFNTSRQKLLLDPASFVVIQYIGTNDIGINSFVTFNESANVSLPDVADCQLDHLRAMHKLGVRNFILNSLIPLQITKLYSNSSAPTIYWPHVHDGNAWNNGVYNLVHSLNRMLTDGVKVLNAEWGGDGKVEWFDSYGFFEEMFNHPTQFFNGSIPANVTGHCHQCPDPDDFTQCGIGDCTLDERDSYMWWDELHQNLGSPIRNHASCLPPSRSSATSNSAAALSMSSFQPNRLSTPRRTFGTDNSALDDAEATPIRSTLWRALPRISFGSLRRPSVVFKPSSDNEGSVFSPSADKAPIPSVSQPAPEVYATPLPVLSMIVLSITLLGEFLSANVSTPFLLFMVKGFGKLTDEAEVAFWTGILVATFFLTQFLTSLLWATVADRHGRRSVLVVSLLGSAITCAFFGTSTSLPQAICIRLLQGIFAGAVGVARGSVAFVTDASNEGRAYAILGFCWGFGGVAGAIIGGTFETPAAAKWPSVFAKVPLFVEYPYLLPCAMAAAVQFWHVSSVLMADLDTEPFGFLWRKLMVTQQSLKKKKNLFPPTPIFGDEENQHTTLPGSISRSFGRSIGKRLSGYFASRVPDVSSMVTPQPPIPLSTGARLERTRTVSNSKPSRFNGSAYGYSSSRNRLASNATIARRISARRGSTASYGRRGSNADGLPPRESFASDMNFAQRLLMANENAVTNIADLWVAAAMNVDNEDPFESDSEIGSEDGDDDSDFGDPLGDFLSEDVSGSPTTPRPRHISTASVSSSLRPAVGTSRQHPFGSPRRPSIPSRAIPARRPSITSNMEYGTPSNRRFSNGPSIFSHPGVCTPSAVIDAQQLLLRDEDMTPASDLITNEGNANLEPILESRRASAYMLAEQDEEALLEKPPSLASQIPIMVIIQYGLLALHSTTHDQIFMSYLVTDYDSGGLNLNAGHFAQLIALMCLAQIFYQFYLYPNLGPPRGCFSHMTMFRLGSLFFIPSYLSVVLYRVPFASEEEDGNLPLMAALTVST</sequence>
<proteinExistence type="predicted"/>
<keyword evidence="9" id="KW-1185">Reference proteome</keyword>
<organism evidence="8 9">
    <name type="scientific">Collybiopsis confluens</name>
    <dbReference type="NCBI Taxonomy" id="2823264"/>
    <lineage>
        <taxon>Eukaryota</taxon>
        <taxon>Fungi</taxon>
        <taxon>Dikarya</taxon>
        <taxon>Basidiomycota</taxon>
        <taxon>Agaricomycotina</taxon>
        <taxon>Agaricomycetes</taxon>
        <taxon>Agaricomycetidae</taxon>
        <taxon>Agaricales</taxon>
        <taxon>Marasmiineae</taxon>
        <taxon>Omphalotaceae</taxon>
        <taxon>Collybiopsis</taxon>
    </lineage>
</organism>
<feature type="transmembrane region" description="Helical" evidence="7">
    <location>
        <begin position="490"/>
        <end position="512"/>
    </location>
</feature>
<evidence type="ECO:0000256" key="5">
    <source>
        <dbReference type="ARBA" id="ARBA00023136"/>
    </source>
</evidence>
<feature type="transmembrane region" description="Helical" evidence="7">
    <location>
        <begin position="579"/>
        <end position="603"/>
    </location>
</feature>
<feature type="transmembrane region" description="Helical" evidence="7">
    <location>
        <begin position="524"/>
        <end position="541"/>
    </location>
</feature>
<feature type="compositionally biased region" description="Acidic residues" evidence="6">
    <location>
        <begin position="836"/>
        <end position="855"/>
    </location>
</feature>
<protein>
    <recommendedName>
        <fullName evidence="10">Major facilitator superfamily (MFS) profile domain-containing protein</fullName>
    </recommendedName>
</protein>